<evidence type="ECO:0000313" key="9">
    <source>
        <dbReference type="EMBL" id="TXG35224.1"/>
    </source>
</evidence>
<evidence type="ECO:0000259" key="8">
    <source>
        <dbReference type="PROSITE" id="PS51379"/>
    </source>
</evidence>
<dbReference type="Pfam" id="PF13746">
    <property type="entry name" value="Fer4_18"/>
    <property type="match status" value="1"/>
</dbReference>
<dbReference type="GO" id="GO:0051539">
    <property type="term" value="F:4 iron, 4 sulfur cluster binding"/>
    <property type="evidence" value="ECO:0007669"/>
    <property type="project" value="UniProtKB-KW"/>
</dbReference>
<dbReference type="InterPro" id="IPR013783">
    <property type="entry name" value="Ig-like_fold"/>
</dbReference>
<keyword evidence="5" id="KW-0408">Iron</keyword>
<keyword evidence="6" id="KW-0411">Iron-sulfur</keyword>
<dbReference type="InterPro" id="IPR032879">
    <property type="entry name" value="FixG_C"/>
</dbReference>
<accession>A0A5C7GEM8</accession>
<evidence type="ECO:0000256" key="6">
    <source>
        <dbReference type="ARBA" id="ARBA00023014"/>
    </source>
</evidence>
<dbReference type="PANTHER" id="PTHR30176">
    <property type="entry name" value="FERREDOXIN-TYPE PROTEIN NAPH"/>
    <property type="match status" value="1"/>
</dbReference>
<evidence type="ECO:0000256" key="3">
    <source>
        <dbReference type="ARBA" id="ARBA00022723"/>
    </source>
</evidence>
<dbReference type="InterPro" id="IPR017900">
    <property type="entry name" value="4Fe4S_Fe_S_CS"/>
</dbReference>
<keyword evidence="4" id="KW-0249">Electron transport</keyword>
<keyword evidence="7" id="KW-1133">Transmembrane helix</keyword>
<keyword evidence="3" id="KW-0479">Metal-binding</keyword>
<protein>
    <submittedName>
        <fullName evidence="9">Cytochrome c oxidase accessory protein CcoG</fullName>
    </submittedName>
</protein>
<feature type="transmembrane region" description="Helical" evidence="7">
    <location>
        <begin position="159"/>
        <end position="177"/>
    </location>
</feature>
<feature type="transmembrane region" description="Helical" evidence="7">
    <location>
        <begin position="40"/>
        <end position="64"/>
    </location>
</feature>
<dbReference type="EMBL" id="VRKQ01000018">
    <property type="protein sequence ID" value="TXG35224.1"/>
    <property type="molecule type" value="Genomic_DNA"/>
</dbReference>
<keyword evidence="2" id="KW-0004">4Fe-4S</keyword>
<evidence type="ECO:0000313" key="10">
    <source>
        <dbReference type="Proteomes" id="UP000321080"/>
    </source>
</evidence>
<feature type="domain" description="4Fe-4S ferredoxin-type" evidence="8">
    <location>
        <begin position="261"/>
        <end position="289"/>
    </location>
</feature>
<reference evidence="9 10" key="1">
    <citation type="submission" date="2019-08" db="EMBL/GenBank/DDBJ databases">
        <title>Seonamhaeicola sediminis sp. nov., isolated from marine sediment.</title>
        <authorList>
            <person name="Cao W.R."/>
        </authorList>
    </citation>
    <scope>NUCLEOTIDE SEQUENCE [LARGE SCALE GENOMIC DNA]</scope>
    <source>
        <strain evidence="9 10">1505</strain>
    </source>
</reference>
<dbReference type="Proteomes" id="UP000321080">
    <property type="component" value="Unassembled WGS sequence"/>
</dbReference>
<dbReference type="InterPro" id="IPR014116">
    <property type="entry name" value="Cyt_c_oxidase_cbb3_FixG"/>
</dbReference>
<dbReference type="AlphaFoldDB" id="A0A5C7GEM8"/>
<evidence type="ECO:0000256" key="1">
    <source>
        <dbReference type="ARBA" id="ARBA00022448"/>
    </source>
</evidence>
<evidence type="ECO:0000256" key="2">
    <source>
        <dbReference type="ARBA" id="ARBA00022485"/>
    </source>
</evidence>
<feature type="transmembrane region" description="Helical" evidence="7">
    <location>
        <begin position="84"/>
        <end position="110"/>
    </location>
</feature>
<keyword evidence="10" id="KW-1185">Reference proteome</keyword>
<evidence type="ECO:0000256" key="7">
    <source>
        <dbReference type="SAM" id="Phobius"/>
    </source>
</evidence>
<feature type="transmembrane region" description="Helical" evidence="7">
    <location>
        <begin position="197"/>
        <end position="214"/>
    </location>
</feature>
<evidence type="ECO:0000256" key="5">
    <source>
        <dbReference type="ARBA" id="ARBA00023004"/>
    </source>
</evidence>
<dbReference type="InterPro" id="IPR051684">
    <property type="entry name" value="Electron_Trans/Redox"/>
</dbReference>
<dbReference type="InterPro" id="IPR017896">
    <property type="entry name" value="4Fe4S_Fe-S-bd"/>
</dbReference>
<dbReference type="Gene3D" id="3.30.70.20">
    <property type="match status" value="1"/>
</dbReference>
<dbReference type="Pfam" id="PF12801">
    <property type="entry name" value="Fer4_5"/>
    <property type="match status" value="1"/>
</dbReference>
<sequence>METPDKENFRDSIGTITEEGKRAWVFPKKPSGKYYDRRKLVSYGLLIFLLASPFIKISGNQFLMFNVLERRFNIFGFPFWPQDFHLFVISMLIGVIFITLFTVAFGRIFCGWICPQTIFMEMVFRRIEYWIEGDRGKQMRLKKQAWDAEKIRKRTLKHVIFVIFSFLIANVFLAYLIGSDRLIQYIIDGPFSHMGTLIPLIIFTAVFYFVFAWFREQVCVIACPYGRLQGVLLDTKSVVVAYDYKRGEGPSGRKKFRKNEDRDALGHGDCIDCNQCVNVCPTGIDIRNGTQLECVNCTACIDECDHIMESINLPKGLIRYASEDNIKNKVPFKLSARMKGYIAVLSILIGILTGMLFLRNDVEANVLRLPGQLYEHKENNIISNVFTYKLVNKTTKEIEDVSLKLTSHKGTLKLVATSDNFTVPKQGIAEGTLFIEINNSALTGDRNKIKIGVYVDDKLIETCTANFLGPRSYK</sequence>
<dbReference type="RefSeq" id="WP_147769567.1">
    <property type="nucleotide sequence ID" value="NZ_VRKQ01000018.1"/>
</dbReference>
<dbReference type="Gene3D" id="2.60.40.10">
    <property type="entry name" value="Immunoglobulins"/>
    <property type="match status" value="1"/>
</dbReference>
<dbReference type="PANTHER" id="PTHR30176:SF3">
    <property type="entry name" value="FERREDOXIN-TYPE PROTEIN NAPH"/>
    <property type="match status" value="1"/>
</dbReference>
<organism evidence="9 10">
    <name type="scientific">Seonamhaeicola maritimus</name>
    <dbReference type="NCBI Taxonomy" id="2591822"/>
    <lineage>
        <taxon>Bacteria</taxon>
        <taxon>Pseudomonadati</taxon>
        <taxon>Bacteroidota</taxon>
        <taxon>Flavobacteriia</taxon>
        <taxon>Flavobacteriales</taxon>
        <taxon>Flavobacteriaceae</taxon>
    </lineage>
</organism>
<dbReference type="GO" id="GO:0005886">
    <property type="term" value="C:plasma membrane"/>
    <property type="evidence" value="ECO:0007669"/>
    <property type="project" value="TreeGrafter"/>
</dbReference>
<evidence type="ECO:0000256" key="4">
    <source>
        <dbReference type="ARBA" id="ARBA00022982"/>
    </source>
</evidence>
<keyword evidence="7" id="KW-0812">Transmembrane</keyword>
<dbReference type="NCBIfam" id="TIGR02745">
    <property type="entry name" value="ccoG_rdxA_fixG"/>
    <property type="match status" value="1"/>
</dbReference>
<feature type="transmembrane region" description="Helical" evidence="7">
    <location>
        <begin position="340"/>
        <end position="358"/>
    </location>
</feature>
<name>A0A5C7GEM8_9FLAO</name>
<dbReference type="PROSITE" id="PS51379">
    <property type="entry name" value="4FE4S_FER_2"/>
    <property type="match status" value="1"/>
</dbReference>
<keyword evidence="1" id="KW-0813">Transport</keyword>
<gene>
    <name evidence="9" type="primary">ccoG</name>
    <name evidence="9" type="ORF">FUA22_15855</name>
</gene>
<dbReference type="SUPFAM" id="SSF54862">
    <property type="entry name" value="4Fe-4S ferredoxins"/>
    <property type="match status" value="1"/>
</dbReference>
<dbReference type="PROSITE" id="PS00198">
    <property type="entry name" value="4FE4S_FER_1"/>
    <property type="match status" value="1"/>
</dbReference>
<dbReference type="GO" id="GO:0046872">
    <property type="term" value="F:metal ion binding"/>
    <property type="evidence" value="ECO:0007669"/>
    <property type="project" value="UniProtKB-KW"/>
</dbReference>
<comment type="caution">
    <text evidence="9">The sequence shown here is derived from an EMBL/GenBank/DDBJ whole genome shotgun (WGS) entry which is preliminary data.</text>
</comment>
<keyword evidence="7" id="KW-0472">Membrane</keyword>
<dbReference type="Pfam" id="PF11614">
    <property type="entry name" value="FixG_C"/>
    <property type="match status" value="1"/>
</dbReference>
<proteinExistence type="predicted"/>
<dbReference type="OrthoDB" id="9811700at2"/>